<dbReference type="Proteomes" id="UP001232992">
    <property type="component" value="Unassembled WGS sequence"/>
</dbReference>
<dbReference type="InterPro" id="IPR003661">
    <property type="entry name" value="HisK_dim/P_dom"/>
</dbReference>
<protein>
    <recommendedName>
        <fullName evidence="2">histidine kinase</fullName>
        <ecNumber evidence="2">2.7.13.3</ecNumber>
    </recommendedName>
</protein>
<sequence>MLKLLHFFKPPQTSFRSVVLWRMLLLTVPVLLILQYATYRKARSSLLETARYNLTESALEKAESLETSINAIADILETASEASALQFGSLSGIEPYLSKLSQRFPTTAVCLQLYDRVTQNAIASTCNPEATAALQDSTLRPKLSTESLTNVEINTILPETLAGTDRESTAAEQLYLQAIAPVKRGSAQEQYILVANVILSLPHSIEKKSLSGYTAIIDDSERIVAHIDTNRIGTNIADESNRNLQSRLRNIVRDASDRNNHFLHLPFFDSSYQEVIAGYYAIDDPTATDIDKTWTVLAIAPLDGALSGLAEIQQTLINLVLGLIAASLTATFILTRALISPVEKLGEHALSIEWSVNPEMINTDFKIKELNELAAALNSMVQRLNSWAGELEKARREANVANELKTEFLTAISHNLRTPLNGIIGSVQLIQDGFCDDEDDESLMLQQIYDSGIKLKVIIDDILTLRSIEQGDLIITFQPVNLNETLKAVVDAHIPDIKTKNLSWMYKGQQPEQKEKIAIEGDMEYLEQVFTNIIDNAIKFTSRGGITISVVTYLEDCDDVPRPKKVAVAIQDTGIGIDPEDQVKLFQNFVLIDGGLTRKYEGTGLGLAIAKRLVEMMGGTIEFYSEGKDKGSTVTITLPTIDPQSLDEVTNVPLEIST</sequence>
<dbReference type="Gene3D" id="1.10.287.130">
    <property type="match status" value="1"/>
</dbReference>
<gene>
    <name evidence="9" type="ORF">PMH09_19375</name>
</gene>
<keyword evidence="10" id="KW-1185">Reference proteome</keyword>
<evidence type="ECO:0000256" key="3">
    <source>
        <dbReference type="ARBA" id="ARBA00022553"/>
    </source>
</evidence>
<dbReference type="InterPro" id="IPR036097">
    <property type="entry name" value="HisK_dim/P_sf"/>
</dbReference>
<keyword evidence="6" id="KW-0902">Two-component regulatory system</keyword>
<dbReference type="Gene3D" id="3.30.450.20">
    <property type="entry name" value="PAS domain"/>
    <property type="match status" value="1"/>
</dbReference>
<keyword evidence="7" id="KW-0175">Coiled coil</keyword>
<dbReference type="Pfam" id="PF00512">
    <property type="entry name" value="HisKA"/>
    <property type="match status" value="1"/>
</dbReference>
<dbReference type="EMBL" id="JAQOSQ010000032">
    <property type="protein sequence ID" value="MDJ1185353.1"/>
    <property type="molecule type" value="Genomic_DNA"/>
</dbReference>
<dbReference type="CDD" id="cd00082">
    <property type="entry name" value="HisKA"/>
    <property type="match status" value="1"/>
</dbReference>
<dbReference type="PANTHER" id="PTHR43711:SF1">
    <property type="entry name" value="HISTIDINE KINASE 1"/>
    <property type="match status" value="1"/>
</dbReference>
<dbReference type="Pfam" id="PF02518">
    <property type="entry name" value="HATPase_c"/>
    <property type="match status" value="1"/>
</dbReference>
<dbReference type="InterPro" id="IPR005467">
    <property type="entry name" value="His_kinase_dom"/>
</dbReference>
<keyword evidence="4" id="KW-0808">Transferase</keyword>
<evidence type="ECO:0000256" key="7">
    <source>
        <dbReference type="SAM" id="Coils"/>
    </source>
</evidence>
<dbReference type="SMART" id="SM00388">
    <property type="entry name" value="HisKA"/>
    <property type="match status" value="1"/>
</dbReference>
<dbReference type="CDD" id="cd16922">
    <property type="entry name" value="HATPase_EvgS-ArcB-TorS-like"/>
    <property type="match status" value="1"/>
</dbReference>
<evidence type="ECO:0000259" key="8">
    <source>
        <dbReference type="PROSITE" id="PS50109"/>
    </source>
</evidence>
<name>A0ABT7C1N2_9CYAN</name>
<dbReference type="Gene3D" id="3.30.565.10">
    <property type="entry name" value="Histidine kinase-like ATPase, C-terminal domain"/>
    <property type="match status" value="1"/>
</dbReference>
<accession>A0ABT7C1N2</accession>
<dbReference type="EC" id="2.7.13.3" evidence="2"/>
<evidence type="ECO:0000256" key="6">
    <source>
        <dbReference type="ARBA" id="ARBA00023012"/>
    </source>
</evidence>
<dbReference type="InterPro" id="IPR004358">
    <property type="entry name" value="Sig_transdc_His_kin-like_C"/>
</dbReference>
<comment type="catalytic activity">
    <reaction evidence="1">
        <text>ATP + protein L-histidine = ADP + protein N-phospho-L-histidine.</text>
        <dbReference type="EC" id="2.7.13.3"/>
    </reaction>
</comment>
<comment type="caution">
    <text evidence="9">The sequence shown here is derived from an EMBL/GenBank/DDBJ whole genome shotgun (WGS) entry which is preliminary data.</text>
</comment>
<dbReference type="PRINTS" id="PR00344">
    <property type="entry name" value="BCTRLSENSOR"/>
</dbReference>
<evidence type="ECO:0000256" key="5">
    <source>
        <dbReference type="ARBA" id="ARBA00022777"/>
    </source>
</evidence>
<reference evidence="9 10" key="1">
    <citation type="submission" date="2023-01" db="EMBL/GenBank/DDBJ databases">
        <title>Novel diversity within Roseofilum (Cyanobacteria; Desertifilaceae) from marine benthic mats with descriptions of four novel species.</title>
        <authorList>
            <person name="Wang Y."/>
            <person name="Berthold D.E."/>
            <person name="Hu J."/>
            <person name="Lefler F.W."/>
            <person name="Laughinghouse H.D. IV."/>
        </authorList>
    </citation>
    <scope>NUCLEOTIDE SEQUENCE [LARGE SCALE GENOMIC DNA]</scope>
    <source>
        <strain evidence="9 10">BLCC-M143</strain>
    </source>
</reference>
<dbReference type="InterPro" id="IPR036890">
    <property type="entry name" value="HATPase_C_sf"/>
</dbReference>
<proteinExistence type="predicted"/>
<feature type="coiled-coil region" evidence="7">
    <location>
        <begin position="377"/>
        <end position="404"/>
    </location>
</feature>
<dbReference type="SUPFAM" id="SSF55874">
    <property type="entry name" value="ATPase domain of HSP90 chaperone/DNA topoisomerase II/histidine kinase"/>
    <property type="match status" value="1"/>
</dbReference>
<dbReference type="InterPro" id="IPR050736">
    <property type="entry name" value="Sensor_HK_Regulatory"/>
</dbReference>
<keyword evidence="3" id="KW-0597">Phosphoprotein</keyword>
<evidence type="ECO:0000256" key="1">
    <source>
        <dbReference type="ARBA" id="ARBA00000085"/>
    </source>
</evidence>
<evidence type="ECO:0000256" key="4">
    <source>
        <dbReference type="ARBA" id="ARBA00022679"/>
    </source>
</evidence>
<dbReference type="PANTHER" id="PTHR43711">
    <property type="entry name" value="TWO-COMPONENT HISTIDINE KINASE"/>
    <property type="match status" value="1"/>
</dbReference>
<dbReference type="GO" id="GO:0016301">
    <property type="term" value="F:kinase activity"/>
    <property type="evidence" value="ECO:0007669"/>
    <property type="project" value="UniProtKB-KW"/>
</dbReference>
<keyword evidence="5 9" id="KW-0418">Kinase</keyword>
<organism evidence="9 10">
    <name type="scientific">Roseofilum casamattae BLCC-M143</name>
    <dbReference type="NCBI Taxonomy" id="3022442"/>
    <lineage>
        <taxon>Bacteria</taxon>
        <taxon>Bacillati</taxon>
        <taxon>Cyanobacteriota</taxon>
        <taxon>Cyanophyceae</taxon>
        <taxon>Desertifilales</taxon>
        <taxon>Desertifilaceae</taxon>
        <taxon>Roseofilum</taxon>
        <taxon>Roseofilum casamattae</taxon>
    </lineage>
</organism>
<dbReference type="PROSITE" id="PS50109">
    <property type="entry name" value="HIS_KIN"/>
    <property type="match status" value="1"/>
</dbReference>
<dbReference type="SMART" id="SM00387">
    <property type="entry name" value="HATPase_c"/>
    <property type="match status" value="1"/>
</dbReference>
<evidence type="ECO:0000313" key="9">
    <source>
        <dbReference type="EMBL" id="MDJ1185353.1"/>
    </source>
</evidence>
<evidence type="ECO:0000313" key="10">
    <source>
        <dbReference type="Proteomes" id="UP001232992"/>
    </source>
</evidence>
<dbReference type="InterPro" id="IPR003594">
    <property type="entry name" value="HATPase_dom"/>
</dbReference>
<feature type="domain" description="Histidine kinase" evidence="8">
    <location>
        <begin position="411"/>
        <end position="642"/>
    </location>
</feature>
<evidence type="ECO:0000256" key="2">
    <source>
        <dbReference type="ARBA" id="ARBA00012438"/>
    </source>
</evidence>
<dbReference type="SUPFAM" id="SSF47384">
    <property type="entry name" value="Homodimeric domain of signal transducing histidine kinase"/>
    <property type="match status" value="1"/>
</dbReference>